<feature type="region of interest" description="Disordered" evidence="1">
    <location>
        <begin position="1"/>
        <end position="23"/>
    </location>
</feature>
<feature type="compositionally biased region" description="Basic and acidic residues" evidence="1">
    <location>
        <begin position="11"/>
        <end position="23"/>
    </location>
</feature>
<comment type="caution">
    <text evidence="2">The sequence shown here is derived from an EMBL/GenBank/DDBJ whole genome shotgun (WGS) entry which is preliminary data.</text>
</comment>
<protein>
    <submittedName>
        <fullName evidence="2">Uncharacterized protein</fullName>
    </submittedName>
</protein>
<feature type="compositionally biased region" description="Basic and acidic residues" evidence="1">
    <location>
        <begin position="310"/>
        <end position="326"/>
    </location>
</feature>
<proteinExistence type="predicted"/>
<keyword evidence="3" id="KW-1185">Reference proteome</keyword>
<feature type="region of interest" description="Disordered" evidence="1">
    <location>
        <begin position="273"/>
        <end position="341"/>
    </location>
</feature>
<evidence type="ECO:0000313" key="3">
    <source>
        <dbReference type="Proteomes" id="UP000298327"/>
    </source>
</evidence>
<evidence type="ECO:0000313" key="2">
    <source>
        <dbReference type="EMBL" id="TFY72189.1"/>
    </source>
</evidence>
<dbReference type="Proteomes" id="UP000298327">
    <property type="component" value="Unassembled WGS sequence"/>
</dbReference>
<accession>A0A4Y9ZFH7</accession>
<dbReference type="EMBL" id="SEOQ01000022">
    <property type="protein sequence ID" value="TFY72189.1"/>
    <property type="molecule type" value="Genomic_DNA"/>
</dbReference>
<organism evidence="2 3">
    <name type="scientific">Dentipellis fragilis</name>
    <dbReference type="NCBI Taxonomy" id="205917"/>
    <lineage>
        <taxon>Eukaryota</taxon>
        <taxon>Fungi</taxon>
        <taxon>Dikarya</taxon>
        <taxon>Basidiomycota</taxon>
        <taxon>Agaricomycotina</taxon>
        <taxon>Agaricomycetes</taxon>
        <taxon>Russulales</taxon>
        <taxon>Hericiaceae</taxon>
        <taxon>Dentipellis</taxon>
    </lineage>
</organism>
<evidence type="ECO:0000256" key="1">
    <source>
        <dbReference type="SAM" id="MobiDB-lite"/>
    </source>
</evidence>
<name>A0A4Y9ZFH7_9AGAM</name>
<feature type="compositionally biased region" description="Gly residues" evidence="1">
    <location>
        <begin position="327"/>
        <end position="340"/>
    </location>
</feature>
<dbReference type="AlphaFoldDB" id="A0A4Y9ZFH7"/>
<sequence length="386" mass="42402">MGQGFDSVVETVHEHHASHGVRETRVRSIRFASHPTTTAEGSHPASVEADIRSTGLALDTDSRSACNGHEHSDIQREVEDADVEKAEATVNVIVFLWVLNSTLYVHVVAGSRYFIYLFLKSSVYWSAVLVFDWSITAQVELWHRLGLVETRAEFALSRCYTLTVGVYSPATLFPSDSLQDHLFELNISWPGLILIPDRTAQERPLMWSLICRVPLVCRGSEDRPLCACRTIEWPSQTPAGAASNAPSPWRYCQSEATAGQSLVSSEHIGETAEVGGDMTGKAKHEKCHPVRGTGYDEQEEDLARDAGTTPREDLRLEREVEGKSEGSGDGEGASEVGGEGAGEKGVLARECQRCCDVHWVGSVELEVSGPERCWKALLTALQLRIL</sequence>
<gene>
    <name evidence="2" type="ORF">EVG20_g806</name>
</gene>
<reference evidence="2 3" key="1">
    <citation type="submission" date="2019-02" db="EMBL/GenBank/DDBJ databases">
        <title>Genome sequencing of the rare red list fungi Dentipellis fragilis.</title>
        <authorList>
            <person name="Buettner E."/>
            <person name="Kellner H."/>
        </authorList>
    </citation>
    <scope>NUCLEOTIDE SEQUENCE [LARGE SCALE GENOMIC DNA]</scope>
    <source>
        <strain evidence="2 3">DSM 105465</strain>
    </source>
</reference>